<dbReference type="KEGG" id="tpla:ElP_06700"/>
<evidence type="ECO:0000313" key="2">
    <source>
        <dbReference type="Proteomes" id="UP000317835"/>
    </source>
</evidence>
<evidence type="ECO:0000313" key="1">
    <source>
        <dbReference type="EMBL" id="QDV32830.1"/>
    </source>
</evidence>
<accession>A0A518GW52</accession>
<dbReference type="AlphaFoldDB" id="A0A518GW52"/>
<dbReference type="EMBL" id="CP036426">
    <property type="protein sequence ID" value="QDV32830.1"/>
    <property type="molecule type" value="Genomic_DNA"/>
</dbReference>
<dbReference type="OrthoDB" id="277437at2"/>
<keyword evidence="2" id="KW-1185">Reference proteome</keyword>
<dbReference type="RefSeq" id="WP_145267214.1">
    <property type="nucleotide sequence ID" value="NZ_CP036426.1"/>
</dbReference>
<organism evidence="1 2">
    <name type="scientific">Tautonia plasticadhaerens</name>
    <dbReference type="NCBI Taxonomy" id="2527974"/>
    <lineage>
        <taxon>Bacteria</taxon>
        <taxon>Pseudomonadati</taxon>
        <taxon>Planctomycetota</taxon>
        <taxon>Planctomycetia</taxon>
        <taxon>Isosphaerales</taxon>
        <taxon>Isosphaeraceae</taxon>
        <taxon>Tautonia</taxon>
    </lineage>
</organism>
<sequence>MSSLRLLVPLAVAGATIFLPTARVSAQADGPAVPDLRERSGLLTRIVPIEPRLPVDRDRDVFYNSKWLPRHEHSRGHWVNSWKDGGLYGRVLPGGCTTCRSPYFRGSPGRQTAGEACKPFNQTERVFGNLIKPFRPVDTYYSGGCYVPVYDLDPLVPGPGWFPWWVPDLANKHIGG</sequence>
<protein>
    <submittedName>
        <fullName evidence="1">Uncharacterized protein</fullName>
    </submittedName>
</protein>
<proteinExistence type="predicted"/>
<name>A0A518GW52_9BACT</name>
<reference evidence="1 2" key="1">
    <citation type="submission" date="2019-02" db="EMBL/GenBank/DDBJ databases">
        <title>Deep-cultivation of Planctomycetes and their phenomic and genomic characterization uncovers novel biology.</title>
        <authorList>
            <person name="Wiegand S."/>
            <person name="Jogler M."/>
            <person name="Boedeker C."/>
            <person name="Pinto D."/>
            <person name="Vollmers J."/>
            <person name="Rivas-Marin E."/>
            <person name="Kohn T."/>
            <person name="Peeters S.H."/>
            <person name="Heuer A."/>
            <person name="Rast P."/>
            <person name="Oberbeckmann S."/>
            <person name="Bunk B."/>
            <person name="Jeske O."/>
            <person name="Meyerdierks A."/>
            <person name="Storesund J.E."/>
            <person name="Kallscheuer N."/>
            <person name="Luecker S."/>
            <person name="Lage O.M."/>
            <person name="Pohl T."/>
            <person name="Merkel B.J."/>
            <person name="Hornburger P."/>
            <person name="Mueller R.-W."/>
            <person name="Bruemmer F."/>
            <person name="Labrenz M."/>
            <person name="Spormann A.M."/>
            <person name="Op den Camp H."/>
            <person name="Overmann J."/>
            <person name="Amann R."/>
            <person name="Jetten M.S.M."/>
            <person name="Mascher T."/>
            <person name="Medema M.H."/>
            <person name="Devos D.P."/>
            <person name="Kaster A.-K."/>
            <person name="Ovreas L."/>
            <person name="Rohde M."/>
            <person name="Galperin M.Y."/>
            <person name="Jogler C."/>
        </authorList>
    </citation>
    <scope>NUCLEOTIDE SEQUENCE [LARGE SCALE GENOMIC DNA]</scope>
    <source>
        <strain evidence="1 2">ElP</strain>
    </source>
</reference>
<gene>
    <name evidence="1" type="ORF">ElP_06700</name>
</gene>
<dbReference type="Proteomes" id="UP000317835">
    <property type="component" value="Chromosome"/>
</dbReference>